<reference evidence="1 2" key="1">
    <citation type="journal article" date="2011" name="J. Bacteriol.">
        <title>Genome sequence of the mercury-methylating and pleomorphic Desulfovibrio africanus Strain Walvis Bay.</title>
        <authorList>
            <person name="Brown S.D."/>
            <person name="Wall J.D."/>
            <person name="Kucken A.M."/>
            <person name="Gilmour C.C."/>
            <person name="Podar M."/>
            <person name="Brandt C.C."/>
            <person name="Teshima H."/>
            <person name="Detter J.C."/>
            <person name="Han C.S."/>
            <person name="Land M.L."/>
            <person name="Lucas S."/>
            <person name="Han J."/>
            <person name="Pennacchio L."/>
            <person name="Nolan M."/>
            <person name="Pitluck S."/>
            <person name="Woyke T."/>
            <person name="Goodwin L."/>
            <person name="Palumbo A.V."/>
            <person name="Elias D.A."/>
        </authorList>
    </citation>
    <scope>NUCLEOTIDE SEQUENCE [LARGE SCALE GENOMIC DNA]</scope>
    <source>
        <strain evidence="1 2">Walvis Bay</strain>
    </source>
</reference>
<accession>F3YYD9</accession>
<organism evidence="1 2">
    <name type="scientific">Desulfocurvibacter africanus subsp. africanus str. Walvis Bay</name>
    <dbReference type="NCBI Taxonomy" id="690850"/>
    <lineage>
        <taxon>Bacteria</taxon>
        <taxon>Pseudomonadati</taxon>
        <taxon>Thermodesulfobacteriota</taxon>
        <taxon>Desulfovibrionia</taxon>
        <taxon>Desulfovibrionales</taxon>
        <taxon>Desulfovibrionaceae</taxon>
        <taxon>Desulfocurvibacter</taxon>
    </lineage>
</organism>
<keyword evidence="2" id="KW-1185">Reference proteome</keyword>
<dbReference type="STRING" id="690850.Desaf_1244"/>
<name>F3YYD9_DESAF</name>
<protein>
    <recommendedName>
        <fullName evidence="3">General secretion pathway protein M</fullName>
    </recommendedName>
</protein>
<evidence type="ECO:0000313" key="2">
    <source>
        <dbReference type="Proteomes" id="UP000007844"/>
    </source>
</evidence>
<sequence length="177" mass="19320" precursor="true">MKPDRQLLLGAALAVALIAAMIQWIVLPVAHYRESLGRSVVQAQQDLSLVTAQGQEYAELAANAPRNGRPANAGKGKPEQTLFALLENLATQRQLRANIEYIRPSVRQGADGSRHDVVEMRLNGVGLNQLVPYLQAVQATGRGIGVERLNMRSHDNKPLDVDLVFSALRKTPEAKTP</sequence>
<dbReference type="Proteomes" id="UP000007844">
    <property type="component" value="Chromosome"/>
</dbReference>
<proteinExistence type="predicted"/>
<dbReference type="eggNOG" id="COG3149">
    <property type="taxonomic scope" value="Bacteria"/>
</dbReference>
<dbReference type="HOGENOM" id="CLU_1515512_0_0_7"/>
<gene>
    <name evidence="1" type="ORF">Desaf_1244</name>
</gene>
<dbReference type="RefSeq" id="WP_014259382.1">
    <property type="nucleotide sequence ID" value="NC_016629.1"/>
</dbReference>
<evidence type="ECO:0008006" key="3">
    <source>
        <dbReference type="Google" id="ProtNLM"/>
    </source>
</evidence>
<dbReference type="EMBL" id="CP003221">
    <property type="protein sequence ID" value="EGJ49583.1"/>
    <property type="molecule type" value="Genomic_DNA"/>
</dbReference>
<dbReference type="KEGG" id="daf:Desaf_1244"/>
<dbReference type="AlphaFoldDB" id="F3YYD9"/>
<evidence type="ECO:0000313" key="1">
    <source>
        <dbReference type="EMBL" id="EGJ49583.1"/>
    </source>
</evidence>